<protein>
    <submittedName>
        <fullName evidence="1">Uncharacterized protein</fullName>
    </submittedName>
</protein>
<reference evidence="1" key="1">
    <citation type="journal article" date="2022" name="bioRxiv">
        <title>Sequencing and chromosome-scale assembly of the giantPleurodeles waltlgenome.</title>
        <authorList>
            <person name="Brown T."/>
            <person name="Elewa A."/>
            <person name="Iarovenko S."/>
            <person name="Subramanian E."/>
            <person name="Araus A.J."/>
            <person name="Petzold A."/>
            <person name="Susuki M."/>
            <person name="Suzuki K.-i.T."/>
            <person name="Hayashi T."/>
            <person name="Toyoda A."/>
            <person name="Oliveira C."/>
            <person name="Osipova E."/>
            <person name="Leigh N.D."/>
            <person name="Simon A."/>
            <person name="Yun M.H."/>
        </authorList>
    </citation>
    <scope>NUCLEOTIDE SEQUENCE</scope>
    <source>
        <strain evidence="1">20211129_DDA</strain>
        <tissue evidence="1">Liver</tissue>
    </source>
</reference>
<name>A0AAV7P5S1_PLEWA</name>
<sequence length="156" mass="17543">MRGGAAERRGARAAVVESTEKAGRFGPEFTYTDIKSITSIPGRRQRPACQRLRELPFGVNAAWQYPNRQAWASKGYTANRSPVENVKRLLRTIGFFSVSAAMQPTAFRFLLTMREDISRDAGCPAVGEQPWSPARRIMKPALFMLRPHLVMRICTT</sequence>
<dbReference type="EMBL" id="JANPWB010000011">
    <property type="protein sequence ID" value="KAJ1123585.1"/>
    <property type="molecule type" value="Genomic_DNA"/>
</dbReference>
<dbReference type="AlphaFoldDB" id="A0AAV7P5S1"/>
<evidence type="ECO:0000313" key="1">
    <source>
        <dbReference type="EMBL" id="KAJ1123585.1"/>
    </source>
</evidence>
<accession>A0AAV7P5S1</accession>
<keyword evidence="2" id="KW-1185">Reference proteome</keyword>
<gene>
    <name evidence="1" type="ORF">NDU88_002053</name>
</gene>
<comment type="caution">
    <text evidence="1">The sequence shown here is derived from an EMBL/GenBank/DDBJ whole genome shotgun (WGS) entry which is preliminary data.</text>
</comment>
<dbReference type="Proteomes" id="UP001066276">
    <property type="component" value="Chromosome 7"/>
</dbReference>
<evidence type="ECO:0000313" key="2">
    <source>
        <dbReference type="Proteomes" id="UP001066276"/>
    </source>
</evidence>
<organism evidence="1 2">
    <name type="scientific">Pleurodeles waltl</name>
    <name type="common">Iberian ribbed newt</name>
    <dbReference type="NCBI Taxonomy" id="8319"/>
    <lineage>
        <taxon>Eukaryota</taxon>
        <taxon>Metazoa</taxon>
        <taxon>Chordata</taxon>
        <taxon>Craniata</taxon>
        <taxon>Vertebrata</taxon>
        <taxon>Euteleostomi</taxon>
        <taxon>Amphibia</taxon>
        <taxon>Batrachia</taxon>
        <taxon>Caudata</taxon>
        <taxon>Salamandroidea</taxon>
        <taxon>Salamandridae</taxon>
        <taxon>Pleurodelinae</taxon>
        <taxon>Pleurodeles</taxon>
    </lineage>
</organism>
<proteinExistence type="predicted"/>